<evidence type="ECO:0000259" key="4">
    <source>
        <dbReference type="PROSITE" id="PS50158"/>
    </source>
</evidence>
<name>A0A8B6DJW6_MYTGA</name>
<dbReference type="InterPro" id="IPR001878">
    <property type="entry name" value="Znf_CCHC"/>
</dbReference>
<feature type="domain" description="CCHC-type" evidence="4">
    <location>
        <begin position="72"/>
        <end position="86"/>
    </location>
</feature>
<keyword evidence="1" id="KW-0863">Zinc-finger</keyword>
<feature type="compositionally biased region" description="Basic residues" evidence="3">
    <location>
        <begin position="337"/>
        <end position="360"/>
    </location>
</feature>
<dbReference type="GO" id="GO:0008270">
    <property type="term" value="F:zinc ion binding"/>
    <property type="evidence" value="ECO:0007669"/>
    <property type="project" value="UniProtKB-KW"/>
</dbReference>
<keyword evidence="6" id="KW-1185">Reference proteome</keyword>
<evidence type="ECO:0000256" key="1">
    <source>
        <dbReference type="PROSITE-ProRule" id="PRU00047"/>
    </source>
</evidence>
<protein>
    <recommendedName>
        <fullName evidence="4">CCHC-type domain-containing protein</fullName>
    </recommendedName>
</protein>
<proteinExistence type="predicted"/>
<keyword evidence="1" id="KW-0479">Metal-binding</keyword>
<dbReference type="OrthoDB" id="2272416at2759"/>
<gene>
    <name evidence="5" type="ORF">MGAL_10B080958</name>
</gene>
<evidence type="ECO:0000256" key="3">
    <source>
        <dbReference type="SAM" id="MobiDB-lite"/>
    </source>
</evidence>
<dbReference type="Gene3D" id="4.10.60.10">
    <property type="entry name" value="Zinc finger, CCHC-type"/>
    <property type="match status" value="1"/>
</dbReference>
<organism evidence="5 6">
    <name type="scientific">Mytilus galloprovincialis</name>
    <name type="common">Mediterranean mussel</name>
    <dbReference type="NCBI Taxonomy" id="29158"/>
    <lineage>
        <taxon>Eukaryota</taxon>
        <taxon>Metazoa</taxon>
        <taxon>Spiralia</taxon>
        <taxon>Lophotrochozoa</taxon>
        <taxon>Mollusca</taxon>
        <taxon>Bivalvia</taxon>
        <taxon>Autobranchia</taxon>
        <taxon>Pteriomorphia</taxon>
        <taxon>Mytilida</taxon>
        <taxon>Mytiloidea</taxon>
        <taxon>Mytilidae</taxon>
        <taxon>Mytilinae</taxon>
        <taxon>Mytilus</taxon>
    </lineage>
</organism>
<sequence length="360" mass="42673">MVEDRLFRQPQQHSELPPKKKKLLFNDNMNYSFQPQWRQWNYFPCQLPTMPTCGRCGNKHLYKVCYSLARSCYKCKKIGHYARMCKTSDKPKLELNALNSKQKSNRQIQRDKKRMDTYIQNKKTCRELPFSNLKDANFGKYLDVTCVIKTELKNVKQKYKDNQIDQQNRVNELQSQLEKLVNEIIQARQIITKFIDQTSDLKQENEKLSITVDQNKESEAETNQILEELIKKNSELSEELEEYKEFEEENTMFDSDGEETYFITNKDVDKMLEEQSDTHLKLVSKLEDENRTLKSKMEHLTSVQCANSTIEKQETRLNTETRMSPMDIVDKLIQNQNKKHSTKRSSKNSKRKSRVSKNTF</sequence>
<keyword evidence="2" id="KW-0175">Coiled coil</keyword>
<feature type="coiled-coil region" evidence="2">
    <location>
        <begin position="156"/>
        <end position="249"/>
    </location>
</feature>
<dbReference type="GO" id="GO:0003676">
    <property type="term" value="F:nucleic acid binding"/>
    <property type="evidence" value="ECO:0007669"/>
    <property type="project" value="InterPro"/>
</dbReference>
<dbReference type="PROSITE" id="PS50158">
    <property type="entry name" value="ZF_CCHC"/>
    <property type="match status" value="1"/>
</dbReference>
<evidence type="ECO:0000313" key="5">
    <source>
        <dbReference type="EMBL" id="VDI20204.1"/>
    </source>
</evidence>
<dbReference type="SMART" id="SM00343">
    <property type="entry name" value="ZnF_C2HC"/>
    <property type="match status" value="1"/>
</dbReference>
<accession>A0A8B6DJW6</accession>
<dbReference type="Pfam" id="PF00098">
    <property type="entry name" value="zf-CCHC"/>
    <property type="match status" value="1"/>
</dbReference>
<evidence type="ECO:0000313" key="6">
    <source>
        <dbReference type="Proteomes" id="UP000596742"/>
    </source>
</evidence>
<dbReference type="Proteomes" id="UP000596742">
    <property type="component" value="Unassembled WGS sequence"/>
</dbReference>
<dbReference type="EMBL" id="UYJE01003547">
    <property type="protein sequence ID" value="VDI20204.1"/>
    <property type="molecule type" value="Genomic_DNA"/>
</dbReference>
<keyword evidence="1" id="KW-0862">Zinc</keyword>
<dbReference type="AlphaFoldDB" id="A0A8B6DJW6"/>
<evidence type="ECO:0000256" key="2">
    <source>
        <dbReference type="SAM" id="Coils"/>
    </source>
</evidence>
<feature type="region of interest" description="Disordered" evidence="3">
    <location>
        <begin position="333"/>
        <end position="360"/>
    </location>
</feature>
<reference evidence="5" key="1">
    <citation type="submission" date="2018-11" db="EMBL/GenBank/DDBJ databases">
        <authorList>
            <person name="Alioto T."/>
            <person name="Alioto T."/>
        </authorList>
    </citation>
    <scope>NUCLEOTIDE SEQUENCE</scope>
</reference>
<comment type="caution">
    <text evidence="5">The sequence shown here is derived from an EMBL/GenBank/DDBJ whole genome shotgun (WGS) entry which is preliminary data.</text>
</comment>